<name>A0A5X6JTK0_SALTM</name>
<reference evidence="3" key="3">
    <citation type="submission" date="2018-07" db="EMBL/GenBank/DDBJ databases">
        <authorList>
            <consortium name="NARMS: The National Antimicrobial Resistance Monitoring System"/>
        </authorList>
    </citation>
    <scope>NUCLEOTIDE SEQUENCE</scope>
    <source>
        <strain evidence="3">FSIS1710367</strain>
    </source>
</reference>
<reference evidence="4" key="4">
    <citation type="submission" date="2018-07" db="EMBL/GenBank/DDBJ databases">
        <authorList>
            <consortium name="NCBI Pathogen Detection Project"/>
        </authorList>
    </citation>
    <scope>NUCLEOTIDE SEQUENCE</scope>
    <source>
        <strain evidence="4">12-2031</strain>
    </source>
</reference>
<dbReference type="EMBL" id="DAAUDH010000003">
    <property type="protein sequence ID" value="HAF1241644.1"/>
    <property type="molecule type" value="Genomic_DNA"/>
</dbReference>
<reference evidence="4" key="1">
    <citation type="journal article" date="2018" name="Genome Biol.">
        <title>SKESA: strategic k-mer extension for scrupulous assemblies.</title>
        <authorList>
            <person name="Souvorov A."/>
            <person name="Agarwala R."/>
            <person name="Lipman D.J."/>
        </authorList>
    </citation>
    <scope>NUCLEOTIDE SEQUENCE</scope>
    <source>
        <strain evidence="4">12-2031</strain>
    </source>
</reference>
<evidence type="ECO:0000313" key="1">
    <source>
        <dbReference type="EMBL" id="ECV9701498.1"/>
    </source>
</evidence>
<dbReference type="EMBL" id="AAMBSD010000019">
    <property type="protein sequence ID" value="EDF7171410.1"/>
    <property type="molecule type" value="Genomic_DNA"/>
</dbReference>
<gene>
    <name evidence="2" type="ORF">ADQ28_25880</name>
    <name evidence="3" type="ORF">B1642_20450</name>
    <name evidence="1" type="ORF">F2P00_24575</name>
    <name evidence="4" type="ORF">G9W45_000583</name>
</gene>
<evidence type="ECO:0000313" key="4">
    <source>
        <dbReference type="EMBL" id="HAF1241644.1"/>
    </source>
</evidence>
<accession>A0A5X6JTK0</accession>
<dbReference type="EMBL" id="AAKWTQ010000065">
    <property type="protein sequence ID" value="ECW5427742.1"/>
    <property type="molecule type" value="Genomic_DNA"/>
</dbReference>
<evidence type="ECO:0000313" key="2">
    <source>
        <dbReference type="EMBL" id="ECW5427742.1"/>
    </source>
</evidence>
<evidence type="ECO:0000313" key="3">
    <source>
        <dbReference type="EMBL" id="EDF7171410.1"/>
    </source>
</evidence>
<comment type="caution">
    <text evidence="3">The sequence shown here is derived from an EMBL/GenBank/DDBJ whole genome shotgun (WGS) entry which is preliminary data.</text>
</comment>
<protein>
    <submittedName>
        <fullName evidence="3">Uncharacterized protein</fullName>
    </submittedName>
</protein>
<reference evidence="2" key="2">
    <citation type="submission" date="2018-07" db="EMBL/GenBank/DDBJ databases">
        <authorList>
            <consortium name="GenomeTrakr network: Whole genome sequencing for foodborne pathogen traceback"/>
        </authorList>
    </citation>
    <scope>NUCLEOTIDE SEQUENCE</scope>
    <source>
        <strain evidence="2">ADRDL-14-19262</strain>
        <strain evidence="1">AG19-0321</strain>
    </source>
</reference>
<dbReference type="EMBL" id="AAKUWY010000038">
    <property type="protein sequence ID" value="ECV9701498.1"/>
    <property type="molecule type" value="Genomic_DNA"/>
</dbReference>
<proteinExistence type="predicted"/>
<sequence>MTTITREQVQKIIDAADEVITALAGTNADVHPDNSTKMTQLYDDLNDHYAPPEVVRELARIALASLEANKPELKIAELINKFYERYPLASFNKDTDRAEALGYFLAGAELQCFGEFIKYEELFGDE</sequence>
<organism evidence="3">
    <name type="scientific">Salmonella typhimurium</name>
    <dbReference type="NCBI Taxonomy" id="90371"/>
    <lineage>
        <taxon>Bacteria</taxon>
        <taxon>Pseudomonadati</taxon>
        <taxon>Pseudomonadota</taxon>
        <taxon>Gammaproteobacteria</taxon>
        <taxon>Enterobacterales</taxon>
        <taxon>Enterobacteriaceae</taxon>
        <taxon>Salmonella</taxon>
    </lineage>
</organism>
<dbReference type="AlphaFoldDB" id="A0A5X6JTK0"/>